<feature type="transmembrane region" description="Helical" evidence="8">
    <location>
        <begin position="99"/>
        <end position="124"/>
    </location>
</feature>
<comment type="similarity">
    <text evidence="2">Belongs to the binding-protein-dependent transport system permease family. CysTW subfamily.</text>
</comment>
<comment type="subcellular location">
    <subcellularLocation>
        <location evidence="1 8">Cell membrane</location>
        <topology evidence="1 8">Multi-pass membrane protein</topology>
    </subcellularLocation>
</comment>
<comment type="caution">
    <text evidence="10">The sequence shown here is derived from an EMBL/GenBank/DDBJ whole genome shotgun (WGS) entry which is preliminary data.</text>
</comment>
<protein>
    <submittedName>
        <fullName evidence="10">ABC transporter permease</fullName>
    </submittedName>
</protein>
<dbReference type="Proteomes" id="UP001597102">
    <property type="component" value="Unassembled WGS sequence"/>
</dbReference>
<keyword evidence="11" id="KW-1185">Reference proteome</keyword>
<organism evidence="10 11">
    <name type="scientific">Methyloligella solikamskensis</name>
    <dbReference type="NCBI Taxonomy" id="1177756"/>
    <lineage>
        <taxon>Bacteria</taxon>
        <taxon>Pseudomonadati</taxon>
        <taxon>Pseudomonadota</taxon>
        <taxon>Alphaproteobacteria</taxon>
        <taxon>Hyphomicrobiales</taxon>
        <taxon>Hyphomicrobiaceae</taxon>
        <taxon>Methyloligella</taxon>
    </lineage>
</organism>
<evidence type="ECO:0000256" key="4">
    <source>
        <dbReference type="ARBA" id="ARBA00022475"/>
    </source>
</evidence>
<reference evidence="11" key="1">
    <citation type="journal article" date="2019" name="Int. J. Syst. Evol. Microbiol.">
        <title>The Global Catalogue of Microorganisms (GCM) 10K type strain sequencing project: providing services to taxonomists for standard genome sequencing and annotation.</title>
        <authorList>
            <consortium name="The Broad Institute Genomics Platform"/>
            <consortium name="The Broad Institute Genome Sequencing Center for Infectious Disease"/>
            <person name="Wu L."/>
            <person name="Ma J."/>
        </authorList>
    </citation>
    <scope>NUCLEOTIDE SEQUENCE [LARGE SCALE GENOMIC DNA]</scope>
    <source>
        <strain evidence="11">CCUG 61697</strain>
    </source>
</reference>
<dbReference type="InterPro" id="IPR000515">
    <property type="entry name" value="MetI-like"/>
</dbReference>
<evidence type="ECO:0000256" key="2">
    <source>
        <dbReference type="ARBA" id="ARBA00007069"/>
    </source>
</evidence>
<dbReference type="SUPFAM" id="SSF161098">
    <property type="entry name" value="MetI-like"/>
    <property type="match status" value="1"/>
</dbReference>
<evidence type="ECO:0000256" key="6">
    <source>
        <dbReference type="ARBA" id="ARBA00022989"/>
    </source>
</evidence>
<keyword evidence="3 8" id="KW-0813">Transport</keyword>
<keyword evidence="4" id="KW-1003">Cell membrane</keyword>
<keyword evidence="7 8" id="KW-0472">Membrane</keyword>
<feature type="transmembrane region" description="Helical" evidence="8">
    <location>
        <begin position="64"/>
        <end position="87"/>
    </location>
</feature>
<gene>
    <name evidence="10" type="ORF">ACFQ2F_12810</name>
</gene>
<keyword evidence="6 8" id="KW-1133">Transmembrane helix</keyword>
<dbReference type="EMBL" id="JBHTJO010000001">
    <property type="protein sequence ID" value="MFD0987980.1"/>
    <property type="molecule type" value="Genomic_DNA"/>
</dbReference>
<evidence type="ECO:0000313" key="10">
    <source>
        <dbReference type="EMBL" id="MFD0987980.1"/>
    </source>
</evidence>
<feature type="transmembrane region" description="Helical" evidence="8">
    <location>
        <begin position="130"/>
        <end position="153"/>
    </location>
</feature>
<dbReference type="InterPro" id="IPR035906">
    <property type="entry name" value="MetI-like_sf"/>
</dbReference>
<evidence type="ECO:0000256" key="8">
    <source>
        <dbReference type="RuleBase" id="RU363032"/>
    </source>
</evidence>
<keyword evidence="5 8" id="KW-0812">Transmembrane</keyword>
<accession>A0ABW3JDR4</accession>
<feature type="transmembrane region" description="Helical" evidence="8">
    <location>
        <begin position="188"/>
        <end position="210"/>
    </location>
</feature>
<dbReference type="InterPro" id="IPR051789">
    <property type="entry name" value="Bact_Polyamine_Transport"/>
</dbReference>
<evidence type="ECO:0000259" key="9">
    <source>
        <dbReference type="PROSITE" id="PS50928"/>
    </source>
</evidence>
<dbReference type="PANTHER" id="PTHR43848:SF2">
    <property type="entry name" value="PUTRESCINE TRANSPORT SYSTEM PERMEASE PROTEIN POTI"/>
    <property type="match status" value="1"/>
</dbReference>
<dbReference type="Pfam" id="PF00528">
    <property type="entry name" value="BPD_transp_1"/>
    <property type="match status" value="1"/>
</dbReference>
<name>A0ABW3JDR4_9HYPH</name>
<evidence type="ECO:0000256" key="3">
    <source>
        <dbReference type="ARBA" id="ARBA00022448"/>
    </source>
</evidence>
<sequence length="274" mass="29449">MRAFGNKALVLGLALAVLLFLYAPLITMAVFSFNDSNYTGLPFNGFTLEWYAKVFANQQVIDSLWASVFVAAGVVVLSVTLGLPAAIALDRYDFPGKAWFRRVVMLPIVLPGVITGVALLSFYVTVGFQLSLYTIMLGQGTALICITATEVFARLQQVGRSQSEAAINLGASEFEVFRKVTLPNVKTALYGAMLIAFSISFDEIAVTYLLTGRQNTLPMTLWSLLRREATPEVNAIATLVVVLSVVLIVLGIIISRTKNALGQGAAADTGEAAL</sequence>
<dbReference type="RefSeq" id="WP_379090462.1">
    <property type="nucleotide sequence ID" value="NZ_JBHTJO010000001.1"/>
</dbReference>
<feature type="domain" description="ABC transmembrane type-1" evidence="9">
    <location>
        <begin position="64"/>
        <end position="254"/>
    </location>
</feature>
<dbReference type="Gene3D" id="1.10.3720.10">
    <property type="entry name" value="MetI-like"/>
    <property type="match status" value="1"/>
</dbReference>
<dbReference type="CDD" id="cd06261">
    <property type="entry name" value="TM_PBP2"/>
    <property type="match status" value="1"/>
</dbReference>
<evidence type="ECO:0000256" key="1">
    <source>
        <dbReference type="ARBA" id="ARBA00004651"/>
    </source>
</evidence>
<dbReference type="PANTHER" id="PTHR43848">
    <property type="entry name" value="PUTRESCINE TRANSPORT SYSTEM PERMEASE PROTEIN POTI"/>
    <property type="match status" value="1"/>
</dbReference>
<evidence type="ECO:0000256" key="5">
    <source>
        <dbReference type="ARBA" id="ARBA00022692"/>
    </source>
</evidence>
<proteinExistence type="inferred from homology"/>
<feature type="transmembrane region" description="Helical" evidence="8">
    <location>
        <begin position="233"/>
        <end position="254"/>
    </location>
</feature>
<dbReference type="PROSITE" id="PS50928">
    <property type="entry name" value="ABC_TM1"/>
    <property type="match status" value="1"/>
</dbReference>
<evidence type="ECO:0000256" key="7">
    <source>
        <dbReference type="ARBA" id="ARBA00023136"/>
    </source>
</evidence>
<evidence type="ECO:0000313" key="11">
    <source>
        <dbReference type="Proteomes" id="UP001597102"/>
    </source>
</evidence>